<evidence type="ECO:0000256" key="1">
    <source>
        <dbReference type="SAM" id="MobiDB-lite"/>
    </source>
</evidence>
<keyword evidence="3" id="KW-1185">Reference proteome</keyword>
<comment type="caution">
    <text evidence="2">The sequence shown here is derived from an EMBL/GenBank/DDBJ whole genome shotgun (WGS) entry which is preliminary data.</text>
</comment>
<sequence>MAFSKLDALASVAELIGGKDERNDCDTQKRYTRRRATSKRMNEEAGGLSVQERRSVCEYENDHIEVNTQDAIKCLQVTEKEAIAMEFRPKTSRRFVPVVWKGAQQQQRLHQRDFTTKSSSSGQKEGHIAVSETGEASLEQLISTTISHKRSLQCQAFLSPFDVDGVRVPQSVAKRRNASSASGLLPVQQQDRYPSPTASLSRADLENGDSKPFHLREIRDIQQQMKHKPQPRAPGGGLPRWSATGTGPAMAAPAVLSPNLRCSDGRPSSCSSSFQATSVDAALGGKRICTGNLDIAPQPTATDSPEHKHMLAVSFKTVTVTDQQRTSPHDSVGQCGKQGDTTLRSPHDSTATAVEPAPATAVVTVTATGAEASQATDADPAACLSMMAQSPSKGGPDLLEKMRIAETLLMHRDKLGPQLVQLVIKQLAVLCQSASVDDLVARMAKPEKGIVAASNGTAPSGSVQAPGVHPTAAGTAPVAMGAPVGNADEHGGSATSSSSSSSRTAPNGEERRPVPAVTIGSAFTTPSARPLSSGLGCAPPAAAAASLDLPPPSSQPLQPRCAIVTPMQPPKVAGSIGYGPYSSTGSHVTTTAGRSIVGRRGVDPHFFPRSHPYTHPHRIPHYHLIHQQEQHKVQAPLCTVLQEQQQVPQCGTVKAGGDYPVMTRELCRLQQQQQSQAAISPTAAVSLPADTAPTALQAQDSEQLRQGSQQQSQAAVDMTAIPKATMDMLIKAITQQAKSLISSVASGDSTNADLRGVAAAALLLQQYQQYQQQQQPQQQQQNQQQQQKLCGVSSSACGPTGGDGNAVDALPPPPARVLSRSGQLGACQDGGSDNVCVGRAASSHMVRELLHNSISDVGVSASPPLQEQQHQPVHRISPVIPKAAAPAPRRSAFILRAVGNDATGPHGSMMWGASPACGGCVSAAGTAASPDALMPPPFAPSSAASAAVSKMQLRRSTSTATPIPHQAILSGGHSRHAAAAAAATGQGWSPLMASGLSRSLSGDRSNTGVAGRPTSPDAFVTIRLSEAVMQTGVVAGKTISPPPPSPTVGMR</sequence>
<evidence type="ECO:0000313" key="2">
    <source>
        <dbReference type="EMBL" id="GIL50092.1"/>
    </source>
</evidence>
<dbReference type="Proteomes" id="UP000747399">
    <property type="component" value="Unassembled WGS sequence"/>
</dbReference>
<feature type="region of interest" description="Disordered" evidence="1">
    <location>
        <begin position="107"/>
        <end position="128"/>
    </location>
</feature>
<feature type="region of interest" description="Disordered" evidence="1">
    <location>
        <begin position="174"/>
        <end position="210"/>
    </location>
</feature>
<dbReference type="AlphaFoldDB" id="A0A8J4B008"/>
<evidence type="ECO:0000313" key="3">
    <source>
        <dbReference type="Proteomes" id="UP000747399"/>
    </source>
</evidence>
<feature type="compositionally biased region" description="Polar residues" evidence="1">
    <location>
        <begin position="178"/>
        <end position="200"/>
    </location>
</feature>
<protein>
    <submittedName>
        <fullName evidence="2">Uncharacterized protein</fullName>
    </submittedName>
</protein>
<organism evidence="2 3">
    <name type="scientific">Volvox africanus</name>
    <dbReference type="NCBI Taxonomy" id="51714"/>
    <lineage>
        <taxon>Eukaryota</taxon>
        <taxon>Viridiplantae</taxon>
        <taxon>Chlorophyta</taxon>
        <taxon>core chlorophytes</taxon>
        <taxon>Chlorophyceae</taxon>
        <taxon>CS clade</taxon>
        <taxon>Chlamydomonadales</taxon>
        <taxon>Volvocaceae</taxon>
        <taxon>Volvox</taxon>
    </lineage>
</organism>
<gene>
    <name evidence="2" type="ORF">Vafri_6400</name>
</gene>
<reference evidence="2" key="1">
    <citation type="journal article" date="2021" name="Proc. Natl. Acad. Sci. U.S.A.">
        <title>Three genomes in the algal genus Volvox reveal the fate of a haploid sex-determining region after a transition to homothallism.</title>
        <authorList>
            <person name="Yamamoto K."/>
            <person name="Hamaji T."/>
            <person name="Kawai-Toyooka H."/>
            <person name="Matsuzaki R."/>
            <person name="Takahashi F."/>
            <person name="Nishimura Y."/>
            <person name="Kawachi M."/>
            <person name="Noguchi H."/>
            <person name="Minakuchi Y."/>
            <person name="Umen J.G."/>
            <person name="Toyoda A."/>
            <person name="Nozaki H."/>
        </authorList>
    </citation>
    <scope>NUCLEOTIDE SEQUENCE</scope>
    <source>
        <strain evidence="2">NIES-3780</strain>
    </source>
</reference>
<feature type="region of interest" description="Disordered" evidence="1">
    <location>
        <begin position="801"/>
        <end position="825"/>
    </location>
</feature>
<accession>A0A8J4B008</accession>
<dbReference type="EMBL" id="BNCO01000008">
    <property type="protein sequence ID" value="GIL50092.1"/>
    <property type="molecule type" value="Genomic_DNA"/>
</dbReference>
<name>A0A8J4B008_9CHLO</name>
<feature type="region of interest" description="Disordered" evidence="1">
    <location>
        <begin position="322"/>
        <end position="355"/>
    </location>
</feature>
<proteinExistence type="predicted"/>
<feature type="region of interest" description="Disordered" evidence="1">
    <location>
        <begin position="455"/>
        <end position="516"/>
    </location>
</feature>